<dbReference type="SUPFAM" id="SSF82153">
    <property type="entry name" value="FAS1 domain"/>
    <property type="match status" value="1"/>
</dbReference>
<proteinExistence type="predicted"/>
<dbReference type="Pfam" id="PF02469">
    <property type="entry name" value="Fasciclin"/>
    <property type="match status" value="1"/>
</dbReference>
<dbReference type="PROSITE" id="PS50213">
    <property type="entry name" value="FAS1"/>
    <property type="match status" value="1"/>
</dbReference>
<comment type="caution">
    <text evidence="2">The sequence shown here is derived from an EMBL/GenBank/DDBJ whole genome shotgun (WGS) entry which is preliminary data.</text>
</comment>
<dbReference type="Proteomes" id="UP000821837">
    <property type="component" value="Chromosome 11"/>
</dbReference>
<dbReference type="InterPro" id="IPR050904">
    <property type="entry name" value="Adhesion/Biosynth-related"/>
</dbReference>
<dbReference type="Gene3D" id="2.30.180.10">
    <property type="entry name" value="FAS1 domain"/>
    <property type="match status" value="1"/>
</dbReference>
<keyword evidence="3" id="KW-1185">Reference proteome</keyword>
<feature type="domain" description="FAS1" evidence="1">
    <location>
        <begin position="50"/>
        <end position="176"/>
    </location>
</feature>
<dbReference type="PANTHER" id="PTHR10900:SF77">
    <property type="entry name" value="FI19380P1"/>
    <property type="match status" value="1"/>
</dbReference>
<evidence type="ECO:0000313" key="3">
    <source>
        <dbReference type="Proteomes" id="UP000821837"/>
    </source>
</evidence>
<sequence length="176" mass="19059">MRCRIAAIRPHPLAKFVVTANGQRVVVADASGPRGGVVHVLSGPLAPAADRDVLTTLSDCAKYDGFLTLVTGTGVSELLRRKPPLPFERSPSLTVAHCAGGQRTLFLPSNDALSKVPPEELKLYQKNITALKEFLAYHIVDGVYYSHDLRDGQYLKSLHNDLPIRVGVSVDGCRST</sequence>
<reference evidence="2" key="2">
    <citation type="submission" date="2021-09" db="EMBL/GenBank/DDBJ databases">
        <authorList>
            <person name="Jia N."/>
            <person name="Wang J."/>
            <person name="Shi W."/>
            <person name="Du L."/>
            <person name="Sun Y."/>
            <person name="Zhan W."/>
            <person name="Jiang J."/>
            <person name="Wang Q."/>
            <person name="Zhang B."/>
            <person name="Ji P."/>
            <person name="Sakyi L.B."/>
            <person name="Cui X."/>
            <person name="Yuan T."/>
            <person name="Jiang B."/>
            <person name="Yang W."/>
            <person name="Lam T.T.-Y."/>
            <person name="Chang Q."/>
            <person name="Ding S."/>
            <person name="Wang X."/>
            <person name="Zhu J."/>
            <person name="Ruan X."/>
            <person name="Zhao L."/>
            <person name="Wei J."/>
            <person name="Que T."/>
            <person name="Du C."/>
            <person name="Cheng J."/>
            <person name="Dai P."/>
            <person name="Han X."/>
            <person name="Huang E."/>
            <person name="Gao Y."/>
            <person name="Liu J."/>
            <person name="Shao H."/>
            <person name="Ye R."/>
            <person name="Li L."/>
            <person name="Wei W."/>
            <person name="Wang X."/>
            <person name="Wang C."/>
            <person name="Huo Q."/>
            <person name="Li W."/>
            <person name="Guo W."/>
            <person name="Chen H."/>
            <person name="Chen S."/>
            <person name="Zhou L."/>
            <person name="Zhou L."/>
            <person name="Ni X."/>
            <person name="Tian J."/>
            <person name="Zhou Y."/>
            <person name="Sheng Y."/>
            <person name="Liu T."/>
            <person name="Pan Y."/>
            <person name="Xia L."/>
            <person name="Li J."/>
            <person name="Zhao F."/>
            <person name="Cao W."/>
        </authorList>
    </citation>
    <scope>NUCLEOTIDE SEQUENCE</scope>
    <source>
        <strain evidence="2">Rsan-2018</strain>
        <tissue evidence="2">Larvae</tissue>
    </source>
</reference>
<dbReference type="PANTHER" id="PTHR10900">
    <property type="entry name" value="PERIOSTIN-RELATED"/>
    <property type="match status" value="1"/>
</dbReference>
<evidence type="ECO:0000313" key="2">
    <source>
        <dbReference type="EMBL" id="KAH7972644.1"/>
    </source>
</evidence>
<dbReference type="EMBL" id="JABSTV010001247">
    <property type="protein sequence ID" value="KAH7972644.1"/>
    <property type="molecule type" value="Genomic_DNA"/>
</dbReference>
<organism evidence="2 3">
    <name type="scientific">Rhipicephalus sanguineus</name>
    <name type="common">Brown dog tick</name>
    <name type="synonym">Ixodes sanguineus</name>
    <dbReference type="NCBI Taxonomy" id="34632"/>
    <lineage>
        <taxon>Eukaryota</taxon>
        <taxon>Metazoa</taxon>
        <taxon>Ecdysozoa</taxon>
        <taxon>Arthropoda</taxon>
        <taxon>Chelicerata</taxon>
        <taxon>Arachnida</taxon>
        <taxon>Acari</taxon>
        <taxon>Parasitiformes</taxon>
        <taxon>Ixodida</taxon>
        <taxon>Ixodoidea</taxon>
        <taxon>Ixodidae</taxon>
        <taxon>Rhipicephalinae</taxon>
        <taxon>Rhipicephalus</taxon>
        <taxon>Rhipicephalus</taxon>
    </lineage>
</organism>
<dbReference type="VEuPathDB" id="VectorBase:RSAN_038756"/>
<dbReference type="InterPro" id="IPR000782">
    <property type="entry name" value="FAS1_domain"/>
</dbReference>
<name>A0A9D4T637_RHISA</name>
<gene>
    <name evidence="2" type="ORF">HPB52_014551</name>
</gene>
<dbReference type="InterPro" id="IPR036378">
    <property type="entry name" value="FAS1_dom_sf"/>
</dbReference>
<evidence type="ECO:0000259" key="1">
    <source>
        <dbReference type="PROSITE" id="PS50213"/>
    </source>
</evidence>
<reference evidence="2" key="1">
    <citation type="journal article" date="2020" name="Cell">
        <title>Large-Scale Comparative Analyses of Tick Genomes Elucidate Their Genetic Diversity and Vector Capacities.</title>
        <authorList>
            <consortium name="Tick Genome and Microbiome Consortium (TIGMIC)"/>
            <person name="Jia N."/>
            <person name="Wang J."/>
            <person name="Shi W."/>
            <person name="Du L."/>
            <person name="Sun Y."/>
            <person name="Zhan W."/>
            <person name="Jiang J.F."/>
            <person name="Wang Q."/>
            <person name="Zhang B."/>
            <person name="Ji P."/>
            <person name="Bell-Sakyi L."/>
            <person name="Cui X.M."/>
            <person name="Yuan T.T."/>
            <person name="Jiang B.G."/>
            <person name="Yang W.F."/>
            <person name="Lam T.T."/>
            <person name="Chang Q.C."/>
            <person name="Ding S.J."/>
            <person name="Wang X.J."/>
            <person name="Zhu J.G."/>
            <person name="Ruan X.D."/>
            <person name="Zhao L."/>
            <person name="Wei J.T."/>
            <person name="Ye R.Z."/>
            <person name="Que T.C."/>
            <person name="Du C.H."/>
            <person name="Zhou Y.H."/>
            <person name="Cheng J.X."/>
            <person name="Dai P.F."/>
            <person name="Guo W.B."/>
            <person name="Han X.H."/>
            <person name="Huang E.J."/>
            <person name="Li L.F."/>
            <person name="Wei W."/>
            <person name="Gao Y.C."/>
            <person name="Liu J.Z."/>
            <person name="Shao H.Z."/>
            <person name="Wang X."/>
            <person name="Wang C.C."/>
            <person name="Yang T.C."/>
            <person name="Huo Q.B."/>
            <person name="Li W."/>
            <person name="Chen H.Y."/>
            <person name="Chen S.E."/>
            <person name="Zhou L.G."/>
            <person name="Ni X.B."/>
            <person name="Tian J.H."/>
            <person name="Sheng Y."/>
            <person name="Liu T."/>
            <person name="Pan Y.S."/>
            <person name="Xia L.Y."/>
            <person name="Li J."/>
            <person name="Zhao F."/>
            <person name="Cao W.C."/>
        </authorList>
    </citation>
    <scope>NUCLEOTIDE SEQUENCE</scope>
    <source>
        <strain evidence="2">Rsan-2018</strain>
    </source>
</reference>
<dbReference type="AlphaFoldDB" id="A0A9D4T637"/>
<accession>A0A9D4T637</accession>
<protein>
    <recommendedName>
        <fullName evidence="1">FAS1 domain-containing protein</fullName>
    </recommendedName>
</protein>